<reference evidence="1 2" key="1">
    <citation type="journal article" date="2021" name="Elife">
        <title>Chloroplast acquisition without the gene transfer in kleptoplastic sea slugs, Plakobranchus ocellatus.</title>
        <authorList>
            <person name="Maeda T."/>
            <person name="Takahashi S."/>
            <person name="Yoshida T."/>
            <person name="Shimamura S."/>
            <person name="Takaki Y."/>
            <person name="Nagai Y."/>
            <person name="Toyoda A."/>
            <person name="Suzuki Y."/>
            <person name="Arimoto A."/>
            <person name="Ishii H."/>
            <person name="Satoh N."/>
            <person name="Nishiyama T."/>
            <person name="Hasebe M."/>
            <person name="Maruyama T."/>
            <person name="Minagawa J."/>
            <person name="Obokata J."/>
            <person name="Shigenobu S."/>
        </authorList>
    </citation>
    <scope>NUCLEOTIDE SEQUENCE [LARGE SCALE GENOMIC DNA]</scope>
</reference>
<proteinExistence type="predicted"/>
<organism evidence="1 2">
    <name type="scientific">Plakobranchus ocellatus</name>
    <dbReference type="NCBI Taxonomy" id="259542"/>
    <lineage>
        <taxon>Eukaryota</taxon>
        <taxon>Metazoa</taxon>
        <taxon>Spiralia</taxon>
        <taxon>Lophotrochozoa</taxon>
        <taxon>Mollusca</taxon>
        <taxon>Gastropoda</taxon>
        <taxon>Heterobranchia</taxon>
        <taxon>Euthyneura</taxon>
        <taxon>Panpulmonata</taxon>
        <taxon>Sacoglossa</taxon>
        <taxon>Placobranchoidea</taxon>
        <taxon>Plakobranchidae</taxon>
        <taxon>Plakobranchus</taxon>
    </lineage>
</organism>
<accession>A0AAV3ZQV1</accession>
<sequence>MVEDGIVERYTDKRFLEEFTDHKKIVRQTRVLVFAFVHGAYTRQSVISGFKALSKPMCSCQTRTEIRDTEIQRFPVHCATPGPEIDGANGYILQFGSYAAPHLV</sequence>
<keyword evidence="2" id="KW-1185">Reference proteome</keyword>
<dbReference type="Proteomes" id="UP000735302">
    <property type="component" value="Unassembled WGS sequence"/>
</dbReference>
<gene>
    <name evidence="1" type="ORF">PoB_002340100</name>
</gene>
<evidence type="ECO:0000313" key="2">
    <source>
        <dbReference type="Proteomes" id="UP000735302"/>
    </source>
</evidence>
<dbReference type="EMBL" id="BLXT01002711">
    <property type="protein sequence ID" value="GFN96895.1"/>
    <property type="molecule type" value="Genomic_DNA"/>
</dbReference>
<evidence type="ECO:0000313" key="1">
    <source>
        <dbReference type="EMBL" id="GFN96895.1"/>
    </source>
</evidence>
<dbReference type="AlphaFoldDB" id="A0AAV3ZQV1"/>
<comment type="caution">
    <text evidence="1">The sequence shown here is derived from an EMBL/GenBank/DDBJ whole genome shotgun (WGS) entry which is preliminary data.</text>
</comment>
<name>A0AAV3ZQV1_9GAST</name>
<protein>
    <submittedName>
        <fullName evidence="1">Uncharacterized protein</fullName>
    </submittedName>
</protein>